<dbReference type="GO" id="GO:0051539">
    <property type="term" value="F:4 iron, 4 sulfur cluster binding"/>
    <property type="evidence" value="ECO:0007669"/>
    <property type="project" value="UniProtKB-KW"/>
</dbReference>
<dbReference type="SUPFAM" id="SSF50692">
    <property type="entry name" value="ADC-like"/>
    <property type="match status" value="1"/>
</dbReference>
<evidence type="ECO:0000256" key="2">
    <source>
        <dbReference type="ARBA" id="ARBA00022505"/>
    </source>
</evidence>
<evidence type="ECO:0000256" key="1">
    <source>
        <dbReference type="ARBA" id="ARBA00022485"/>
    </source>
</evidence>
<evidence type="ECO:0000313" key="6">
    <source>
        <dbReference type="EMBL" id="TGO02334.1"/>
    </source>
</evidence>
<dbReference type="InterPro" id="IPR050612">
    <property type="entry name" value="Prok_Mopterin_Oxidored"/>
</dbReference>
<accession>A0A4E0RPC6</accession>
<comment type="caution">
    <text evidence="6">The sequence shown here is derived from an EMBL/GenBank/DDBJ whole genome shotgun (WGS) entry which is preliminary data.</text>
</comment>
<evidence type="ECO:0000313" key="7">
    <source>
        <dbReference type="Proteomes" id="UP000030428"/>
    </source>
</evidence>
<keyword evidence="4" id="KW-0560">Oxidoreductase</keyword>
<keyword evidence="3" id="KW-0732">Signal</keyword>
<dbReference type="PANTHER" id="PTHR43742:SF9">
    <property type="entry name" value="TETRATHIONATE REDUCTASE SUBUNIT A"/>
    <property type="match status" value="1"/>
</dbReference>
<keyword evidence="1" id="KW-0408">Iron</keyword>
<dbReference type="GO" id="GO:0043546">
    <property type="term" value="F:molybdopterin cofactor binding"/>
    <property type="evidence" value="ECO:0007669"/>
    <property type="project" value="InterPro"/>
</dbReference>
<keyword evidence="2" id="KW-0500">Molybdenum</keyword>
<feature type="domain" description="Molybdopterin dinucleotide-binding" evidence="5">
    <location>
        <begin position="5"/>
        <end position="77"/>
    </location>
</feature>
<keyword evidence="1" id="KW-0411">Iron-sulfur</keyword>
<proteinExistence type="predicted"/>
<dbReference type="GO" id="GO:0016491">
    <property type="term" value="F:oxidoreductase activity"/>
    <property type="evidence" value="ECO:0007669"/>
    <property type="project" value="UniProtKB-KW"/>
</dbReference>
<keyword evidence="1" id="KW-0479">Metal-binding</keyword>
<keyword evidence="1" id="KW-0004">4Fe-4S</keyword>
<evidence type="ECO:0000259" key="5">
    <source>
        <dbReference type="Pfam" id="PF01568"/>
    </source>
</evidence>
<dbReference type="PANTHER" id="PTHR43742">
    <property type="entry name" value="TRIMETHYLAMINE-N-OXIDE REDUCTASE"/>
    <property type="match status" value="1"/>
</dbReference>
<sequence length="99" mass="11103">MRENELWIHPEAAKTRGIQQGERVKVTDRKGRTEEIKAKVTPRIRKDTVFMVHGFGHFDQRMTTAYKQGGSDCNLASQAEDKRVGSTSMGLSLVKVAKA</sequence>
<organism evidence="6 7">
    <name type="scientific">Candidatus Thiomargarita nelsonii</name>
    <dbReference type="NCBI Taxonomy" id="1003181"/>
    <lineage>
        <taxon>Bacteria</taxon>
        <taxon>Pseudomonadati</taxon>
        <taxon>Pseudomonadota</taxon>
        <taxon>Gammaproteobacteria</taxon>
        <taxon>Thiotrichales</taxon>
        <taxon>Thiotrichaceae</taxon>
        <taxon>Thiomargarita</taxon>
    </lineage>
</organism>
<dbReference type="Proteomes" id="UP000030428">
    <property type="component" value="Unassembled WGS sequence"/>
</dbReference>
<dbReference type="InterPro" id="IPR006657">
    <property type="entry name" value="MoPterin_dinucl-bd_dom"/>
</dbReference>
<gene>
    <name evidence="6" type="ORF">PN36_26690</name>
</gene>
<dbReference type="AlphaFoldDB" id="A0A4E0RPC6"/>
<keyword evidence="7" id="KW-1185">Reference proteome</keyword>
<dbReference type="Pfam" id="PF01568">
    <property type="entry name" value="Molydop_binding"/>
    <property type="match status" value="1"/>
</dbReference>
<reference evidence="6 7" key="1">
    <citation type="journal article" date="2016" name="Front. Microbiol.">
        <title>Single-Cell (Meta-)Genomics of a Dimorphic Candidatus Thiomargarita nelsonii Reveals Genomic Plasticity.</title>
        <authorList>
            <person name="Flood B.E."/>
            <person name="Fliss P."/>
            <person name="Jones D.S."/>
            <person name="Dick G.J."/>
            <person name="Jain S."/>
            <person name="Kaster A.K."/>
            <person name="Winkel M."/>
            <person name="Mussmann M."/>
            <person name="Bailey J."/>
        </authorList>
    </citation>
    <scope>NUCLEOTIDE SEQUENCE [LARGE SCALE GENOMIC DNA]</scope>
    <source>
        <strain evidence="6">Hydrate Ridge</strain>
    </source>
</reference>
<protein>
    <recommendedName>
        <fullName evidence="5">Molybdopterin dinucleotide-binding domain-containing protein</fullName>
    </recommendedName>
</protein>
<evidence type="ECO:0000256" key="3">
    <source>
        <dbReference type="ARBA" id="ARBA00022729"/>
    </source>
</evidence>
<name>A0A4E0RPC6_9GAMM</name>
<dbReference type="EMBL" id="JSZA02000159">
    <property type="protein sequence ID" value="TGO02334.1"/>
    <property type="molecule type" value="Genomic_DNA"/>
</dbReference>
<evidence type="ECO:0000256" key="4">
    <source>
        <dbReference type="ARBA" id="ARBA00023002"/>
    </source>
</evidence>
<dbReference type="InterPro" id="IPR009010">
    <property type="entry name" value="Asp_de-COase-like_dom_sf"/>
</dbReference>
<dbReference type="Gene3D" id="2.40.40.20">
    <property type="match status" value="1"/>
</dbReference>